<proteinExistence type="predicted"/>
<sequence length="350" mass="38238">MFIGYSAVPPCSVTDWWDNLGQSTWHWATRQLHDTKLSTPKKSIILLSDKSVCSQFWSLNCPGVNLGGEGLGGKVQNNCYTGHLSPLSINFQSCYLQSKWLWTCDEALGKSSEKGSIRLVSFDARLVGRLSDQIQARNFVMKNPTAGVAHSAPAPSACIGLSLSHDQPSPPSSFGQQPQSPGAKGTEENRANSRELQLEQMKGEVATVCSRATSVMRTSMGLAGLQVSLKNALIGLLPNQRDSHVTLPVAGSDVGNGEMTEKTSENGKDSRTGVQWHNQRADQSTFDSECGHKQVVCSRGTTLSRWEVPKMYIPSRHSKFTICSIHDILSNERLKAKDSMANSLWNQDQG</sequence>
<dbReference type="AlphaFoldDB" id="A0A3S5ADS6"/>
<evidence type="ECO:0000256" key="1">
    <source>
        <dbReference type="SAM" id="MobiDB-lite"/>
    </source>
</evidence>
<organism evidence="2 3">
    <name type="scientific">Protopolystoma xenopodis</name>
    <dbReference type="NCBI Taxonomy" id="117903"/>
    <lineage>
        <taxon>Eukaryota</taxon>
        <taxon>Metazoa</taxon>
        <taxon>Spiralia</taxon>
        <taxon>Lophotrochozoa</taxon>
        <taxon>Platyhelminthes</taxon>
        <taxon>Monogenea</taxon>
        <taxon>Polyopisthocotylea</taxon>
        <taxon>Polystomatidea</taxon>
        <taxon>Polystomatidae</taxon>
        <taxon>Protopolystoma</taxon>
    </lineage>
</organism>
<reference evidence="2" key="1">
    <citation type="submission" date="2018-11" db="EMBL/GenBank/DDBJ databases">
        <authorList>
            <consortium name="Pathogen Informatics"/>
        </authorList>
    </citation>
    <scope>NUCLEOTIDE SEQUENCE</scope>
</reference>
<protein>
    <submittedName>
        <fullName evidence="2">Uncharacterized protein</fullName>
    </submittedName>
</protein>
<gene>
    <name evidence="2" type="ORF">PXEA_LOCUS27808</name>
</gene>
<feature type="region of interest" description="Disordered" evidence="1">
    <location>
        <begin position="247"/>
        <end position="272"/>
    </location>
</feature>
<dbReference type="EMBL" id="CAAALY010247523">
    <property type="protein sequence ID" value="VEL34368.1"/>
    <property type="molecule type" value="Genomic_DNA"/>
</dbReference>
<evidence type="ECO:0000313" key="3">
    <source>
        <dbReference type="Proteomes" id="UP000784294"/>
    </source>
</evidence>
<feature type="compositionally biased region" description="Low complexity" evidence="1">
    <location>
        <begin position="172"/>
        <end position="182"/>
    </location>
</feature>
<evidence type="ECO:0000313" key="2">
    <source>
        <dbReference type="EMBL" id="VEL34368.1"/>
    </source>
</evidence>
<name>A0A3S5ADS6_9PLAT</name>
<comment type="caution">
    <text evidence="2">The sequence shown here is derived from an EMBL/GenBank/DDBJ whole genome shotgun (WGS) entry which is preliminary data.</text>
</comment>
<keyword evidence="3" id="KW-1185">Reference proteome</keyword>
<dbReference type="Proteomes" id="UP000784294">
    <property type="component" value="Unassembled WGS sequence"/>
</dbReference>
<feature type="region of interest" description="Disordered" evidence="1">
    <location>
        <begin position="159"/>
        <end position="192"/>
    </location>
</feature>
<accession>A0A3S5ADS6</accession>
<feature type="compositionally biased region" description="Basic and acidic residues" evidence="1">
    <location>
        <begin position="259"/>
        <end position="271"/>
    </location>
</feature>